<reference evidence="1 2" key="1">
    <citation type="submission" date="2020-02" db="EMBL/GenBank/DDBJ databases">
        <title>Out from the shadows clarifying the taxonomy of the family Cryomorphaceae and related taxa by utilizing the GTDB taxonomic framework.</title>
        <authorList>
            <person name="Bowman J.P."/>
        </authorList>
    </citation>
    <scope>NUCLEOTIDE SEQUENCE [LARGE SCALE GENOMIC DNA]</scope>
    <source>
        <strain evidence="1 2">QSSC 1-22</strain>
    </source>
</reference>
<accession>A0A7K3WVN7</accession>
<dbReference type="AlphaFoldDB" id="A0A7K3WVN7"/>
<dbReference type="RefSeq" id="WP_163286384.1">
    <property type="nucleotide sequence ID" value="NZ_JAAGVY010000037.1"/>
</dbReference>
<dbReference type="EMBL" id="JAAGVY010000037">
    <property type="protein sequence ID" value="NEN24992.1"/>
    <property type="molecule type" value="Genomic_DNA"/>
</dbReference>
<organism evidence="1 2">
    <name type="scientific">Cryomorpha ignava</name>
    <dbReference type="NCBI Taxonomy" id="101383"/>
    <lineage>
        <taxon>Bacteria</taxon>
        <taxon>Pseudomonadati</taxon>
        <taxon>Bacteroidota</taxon>
        <taxon>Flavobacteriia</taxon>
        <taxon>Flavobacteriales</taxon>
        <taxon>Cryomorphaceae</taxon>
        <taxon>Cryomorpha</taxon>
    </lineage>
</organism>
<name>A0A7K3WVN7_9FLAO</name>
<sequence length="141" mass="16272">MKAEIYKELLADPRVTKCKDELDYQCKTRDNQVSIGLYFNCHGLCDLENKSNITRIILTIYPGISRELRDCNDFDKEHFFMVYSHNPSKAYTYRLSIDSDLESATIKVCHLPEEGVDLICNEEIDGLTKSVLASHKTFRVN</sequence>
<gene>
    <name evidence="1" type="ORF">G3O08_15940</name>
</gene>
<evidence type="ECO:0000313" key="1">
    <source>
        <dbReference type="EMBL" id="NEN24992.1"/>
    </source>
</evidence>
<evidence type="ECO:0000313" key="2">
    <source>
        <dbReference type="Proteomes" id="UP000486602"/>
    </source>
</evidence>
<keyword evidence="2" id="KW-1185">Reference proteome</keyword>
<dbReference type="Proteomes" id="UP000486602">
    <property type="component" value="Unassembled WGS sequence"/>
</dbReference>
<proteinExistence type="predicted"/>
<protein>
    <submittedName>
        <fullName evidence="1">Uncharacterized protein</fullName>
    </submittedName>
</protein>
<comment type="caution">
    <text evidence="1">The sequence shown here is derived from an EMBL/GenBank/DDBJ whole genome shotgun (WGS) entry which is preliminary data.</text>
</comment>